<evidence type="ECO:0000256" key="1">
    <source>
        <dbReference type="SAM" id="Phobius"/>
    </source>
</evidence>
<keyword evidence="1" id="KW-1133">Transmembrane helix</keyword>
<reference evidence="3" key="1">
    <citation type="submission" date="2019-11" db="EMBL/GenBank/DDBJ databases">
        <title>Microbial mats filling the niche in hypersaline microbial mats.</title>
        <authorList>
            <person name="Wong H.L."/>
            <person name="Macleod F.I."/>
            <person name="White R.A. III"/>
            <person name="Burns B.P."/>
        </authorList>
    </citation>
    <scope>NUCLEOTIDE SEQUENCE</scope>
    <source>
        <strain evidence="3">Rbin_158</strain>
    </source>
</reference>
<accession>A0A9D5JYV7</accession>
<evidence type="ECO:0000259" key="2">
    <source>
        <dbReference type="Pfam" id="PF14371"/>
    </source>
</evidence>
<gene>
    <name evidence="3" type="ORF">GF339_17235</name>
</gene>
<feature type="non-terminal residue" evidence="3">
    <location>
        <position position="180"/>
    </location>
</feature>
<proteinExistence type="predicted"/>
<keyword evidence="1" id="KW-0472">Membrane</keyword>
<dbReference type="InterPro" id="IPR025524">
    <property type="entry name" value="DUF4412"/>
</dbReference>
<name>A0A9D5JYV7_9BACT</name>
<dbReference type="AlphaFoldDB" id="A0A9D5JYV7"/>
<dbReference type="EMBL" id="WJJP01000564">
    <property type="protein sequence ID" value="MBD3326332.1"/>
    <property type="molecule type" value="Genomic_DNA"/>
</dbReference>
<comment type="caution">
    <text evidence="3">The sequence shown here is derived from an EMBL/GenBank/DDBJ whole genome shotgun (WGS) entry which is preliminary data.</text>
</comment>
<sequence length="180" mass="20459">MKKGIGYIMISVICLFMLTSAAYAGWYWETERTIQGMPGQPDGTTLVKNYYTADAARQEDGRQVMIMDFTNMTVYQLNPSSKTYTQFALSEMGMPGMSPQEQQQMMQQMDQMMGDITVTPTGKTQTISGYPCEQYVMDMGMMMNAEYWLTTDIENYEELQAIGEKVAAQFESIPMFGQMN</sequence>
<dbReference type="Pfam" id="PF14371">
    <property type="entry name" value="DUF4412"/>
    <property type="match status" value="1"/>
</dbReference>
<keyword evidence="1" id="KW-0812">Transmembrane</keyword>
<organism evidence="3 4">
    <name type="scientific">candidate division KSB3 bacterium</name>
    <dbReference type="NCBI Taxonomy" id="2044937"/>
    <lineage>
        <taxon>Bacteria</taxon>
        <taxon>candidate division KSB3</taxon>
    </lineage>
</organism>
<dbReference type="Proteomes" id="UP000649604">
    <property type="component" value="Unassembled WGS sequence"/>
</dbReference>
<evidence type="ECO:0000313" key="3">
    <source>
        <dbReference type="EMBL" id="MBD3326332.1"/>
    </source>
</evidence>
<feature type="transmembrane region" description="Helical" evidence="1">
    <location>
        <begin position="7"/>
        <end position="28"/>
    </location>
</feature>
<protein>
    <submittedName>
        <fullName evidence="3">DUF4412 domain-containing protein</fullName>
    </submittedName>
</protein>
<feature type="domain" description="DUF4412" evidence="2">
    <location>
        <begin position="62"/>
        <end position="162"/>
    </location>
</feature>
<evidence type="ECO:0000313" key="4">
    <source>
        <dbReference type="Proteomes" id="UP000649604"/>
    </source>
</evidence>